<keyword evidence="3" id="KW-0813">Transport</keyword>
<dbReference type="EMBL" id="FCOA02000001">
    <property type="protein sequence ID" value="SAK41246.1"/>
    <property type="molecule type" value="Genomic_DNA"/>
</dbReference>
<comment type="subcellular location">
    <subcellularLocation>
        <location evidence="1">Cell outer membrane</location>
        <topology evidence="1">Multi-pass membrane protein</topology>
    </subcellularLocation>
</comment>
<dbReference type="SUPFAM" id="SSF56935">
    <property type="entry name" value="Porins"/>
    <property type="match status" value="1"/>
</dbReference>
<keyword evidence="14" id="KW-1185">Reference proteome</keyword>
<organism evidence="13 14">
    <name type="scientific">Caballeronia hypogeia</name>
    <dbReference type="NCBI Taxonomy" id="1777140"/>
    <lineage>
        <taxon>Bacteria</taxon>
        <taxon>Pseudomonadati</taxon>
        <taxon>Pseudomonadota</taxon>
        <taxon>Betaproteobacteria</taxon>
        <taxon>Burkholderiales</taxon>
        <taxon>Burkholderiaceae</taxon>
        <taxon>Caballeronia</taxon>
    </lineage>
</organism>
<dbReference type="Pfam" id="PF13609">
    <property type="entry name" value="Porin_4"/>
    <property type="match status" value="1"/>
</dbReference>
<feature type="signal peptide" evidence="11">
    <location>
        <begin position="1"/>
        <end position="37"/>
    </location>
</feature>
<dbReference type="CDD" id="cd00342">
    <property type="entry name" value="gram_neg_porins"/>
    <property type="match status" value="1"/>
</dbReference>
<feature type="chain" id="PRO_5007618935" evidence="11">
    <location>
        <begin position="38"/>
        <end position="371"/>
    </location>
</feature>
<name>A0A157Z6P5_9BURK</name>
<evidence type="ECO:0000313" key="14">
    <source>
        <dbReference type="Proteomes" id="UP000054851"/>
    </source>
</evidence>
<dbReference type="GO" id="GO:0046930">
    <property type="term" value="C:pore complex"/>
    <property type="evidence" value="ECO:0007669"/>
    <property type="project" value="UniProtKB-KW"/>
</dbReference>
<evidence type="ECO:0000256" key="11">
    <source>
        <dbReference type="SAM" id="SignalP"/>
    </source>
</evidence>
<evidence type="ECO:0000256" key="3">
    <source>
        <dbReference type="ARBA" id="ARBA00022448"/>
    </source>
</evidence>
<evidence type="ECO:0000313" key="13">
    <source>
        <dbReference type="EMBL" id="SAK41246.1"/>
    </source>
</evidence>
<evidence type="ECO:0000259" key="12">
    <source>
        <dbReference type="Pfam" id="PF13609"/>
    </source>
</evidence>
<dbReference type="InterPro" id="IPR023614">
    <property type="entry name" value="Porin_dom_sf"/>
</dbReference>
<evidence type="ECO:0000256" key="9">
    <source>
        <dbReference type="ARBA" id="ARBA00023136"/>
    </source>
</evidence>
<sequence>MKSTVNRAPKTTVRATVKATAVAAAMLGLFAAGAAHAQSSVSLYGQVDEWVGAQKFPGGDRAWNVSGGGMSTSYWGLKGAEDLGGGYKAIFTLESFFRAQNGQYGRFQGDTFFARNSYVGIQGPIGTLTTGRLTTQLFVSTILFNPFVDSYVFSPMVYHVFLGAGTFPTYRTDQGVIGDSGWNNAVQYTSPDFNGLSGSVMYAFGNQAGDGRSKKWSAQFLYFHGPFAATGVYQYVNFNNTPGDLTSVDGFATPGYKSQSVGQLGASYDLKYVKFFAQYMYTKNDYEGPGSSFHVNTGQGGVTIPVGPGTVMASYAYSRSNGGLDQTHKSWALGYDYPLSKRTDVYAAYLNDKYTSMSSGDTFGVGIRAKF</sequence>
<evidence type="ECO:0000256" key="6">
    <source>
        <dbReference type="ARBA" id="ARBA00022729"/>
    </source>
</evidence>
<dbReference type="GO" id="GO:0015288">
    <property type="term" value="F:porin activity"/>
    <property type="evidence" value="ECO:0007669"/>
    <property type="project" value="UniProtKB-KW"/>
</dbReference>
<dbReference type="OrthoDB" id="6975458at2"/>
<evidence type="ECO:0000256" key="7">
    <source>
        <dbReference type="ARBA" id="ARBA00023065"/>
    </source>
</evidence>
<evidence type="ECO:0000256" key="4">
    <source>
        <dbReference type="ARBA" id="ARBA00022452"/>
    </source>
</evidence>
<comment type="subunit">
    <text evidence="2">Homotrimer.</text>
</comment>
<keyword evidence="8" id="KW-0626">Porin</keyword>
<dbReference type="InterPro" id="IPR033900">
    <property type="entry name" value="Gram_neg_porin_domain"/>
</dbReference>
<keyword evidence="6 11" id="KW-0732">Signal</keyword>
<dbReference type="GO" id="GO:0006811">
    <property type="term" value="P:monoatomic ion transport"/>
    <property type="evidence" value="ECO:0007669"/>
    <property type="project" value="UniProtKB-KW"/>
</dbReference>
<dbReference type="InterPro" id="IPR050298">
    <property type="entry name" value="Gram-neg_bact_OMP"/>
</dbReference>
<comment type="caution">
    <text evidence="13">The sequence shown here is derived from an EMBL/GenBank/DDBJ whole genome shotgun (WGS) entry which is preliminary data.</text>
</comment>
<dbReference type="PANTHER" id="PTHR34501">
    <property type="entry name" value="PROTEIN YDDL-RELATED"/>
    <property type="match status" value="1"/>
</dbReference>
<keyword evidence="7" id="KW-0406">Ion transport</keyword>
<evidence type="ECO:0000256" key="1">
    <source>
        <dbReference type="ARBA" id="ARBA00004571"/>
    </source>
</evidence>
<keyword evidence="5" id="KW-0812">Transmembrane</keyword>
<evidence type="ECO:0000256" key="2">
    <source>
        <dbReference type="ARBA" id="ARBA00011233"/>
    </source>
</evidence>
<proteinExistence type="predicted"/>
<keyword evidence="9" id="KW-0472">Membrane</keyword>
<evidence type="ECO:0000256" key="8">
    <source>
        <dbReference type="ARBA" id="ARBA00023114"/>
    </source>
</evidence>
<accession>A0A157Z6P5</accession>
<evidence type="ECO:0000256" key="10">
    <source>
        <dbReference type="ARBA" id="ARBA00023237"/>
    </source>
</evidence>
<feature type="domain" description="Porin" evidence="12">
    <location>
        <begin position="23"/>
        <end position="354"/>
    </location>
</feature>
<dbReference type="PANTHER" id="PTHR34501:SF9">
    <property type="entry name" value="MAJOR OUTER MEMBRANE PROTEIN P.IA"/>
    <property type="match status" value="1"/>
</dbReference>
<dbReference type="GO" id="GO:0009279">
    <property type="term" value="C:cell outer membrane"/>
    <property type="evidence" value="ECO:0007669"/>
    <property type="project" value="UniProtKB-SubCell"/>
</dbReference>
<evidence type="ECO:0000256" key="5">
    <source>
        <dbReference type="ARBA" id="ARBA00022692"/>
    </source>
</evidence>
<dbReference type="Gene3D" id="2.40.160.10">
    <property type="entry name" value="Porin"/>
    <property type="match status" value="1"/>
</dbReference>
<dbReference type="Proteomes" id="UP000054851">
    <property type="component" value="Unassembled WGS sequence"/>
</dbReference>
<keyword evidence="4" id="KW-1134">Transmembrane beta strand</keyword>
<reference evidence="13" key="1">
    <citation type="submission" date="2016-01" db="EMBL/GenBank/DDBJ databases">
        <authorList>
            <person name="Peeters C."/>
        </authorList>
    </citation>
    <scope>NUCLEOTIDE SEQUENCE</scope>
    <source>
        <strain evidence="13">LMG 29322</strain>
    </source>
</reference>
<dbReference type="RefSeq" id="WP_061165677.1">
    <property type="nucleotide sequence ID" value="NZ_FCOA02000001.1"/>
</dbReference>
<protein>
    <submittedName>
        <fullName evidence="13">Porin</fullName>
    </submittedName>
</protein>
<keyword evidence="10" id="KW-0998">Cell outer membrane</keyword>
<gene>
    <name evidence="13" type="ORF">AWB79_00403</name>
</gene>
<dbReference type="AlphaFoldDB" id="A0A157Z6P5"/>
<dbReference type="STRING" id="1777140.AWB79_00403"/>